<dbReference type="Proteomes" id="UP000252255">
    <property type="component" value="Unassembled WGS sequence"/>
</dbReference>
<proteinExistence type="predicted"/>
<sequence>MIARIAGLFHIIDGSKDKRINFLLTSRQQDGNWAFQTLRFALRCSTSRQKVFFLDDNGN</sequence>
<name>A0A367X5S0_9PROT</name>
<comment type="caution">
    <text evidence="1">The sequence shown here is derived from an EMBL/GenBank/DDBJ whole genome shotgun (WGS) entry which is preliminary data.</text>
</comment>
<protein>
    <submittedName>
        <fullName evidence="1">Uncharacterized protein</fullName>
    </submittedName>
</protein>
<reference evidence="1 2" key="1">
    <citation type="submission" date="2014-07" db="EMBL/GenBank/DDBJ databases">
        <title>Draft genome sequence of Thalassospira profundimaris PR54-5.</title>
        <authorList>
            <person name="Lai Q."/>
            <person name="Shao Z."/>
        </authorList>
    </citation>
    <scope>NUCLEOTIDE SEQUENCE [LARGE SCALE GENOMIC DNA]</scope>
    <source>
        <strain evidence="1 2">PR54-5</strain>
    </source>
</reference>
<organism evidence="1 2">
    <name type="scientific">Thalassospira profundimaris</name>
    <dbReference type="NCBI Taxonomy" id="502049"/>
    <lineage>
        <taxon>Bacteria</taxon>
        <taxon>Pseudomonadati</taxon>
        <taxon>Pseudomonadota</taxon>
        <taxon>Alphaproteobacteria</taxon>
        <taxon>Rhodospirillales</taxon>
        <taxon>Thalassospiraceae</taxon>
        <taxon>Thalassospira</taxon>
    </lineage>
</organism>
<evidence type="ECO:0000313" key="1">
    <source>
        <dbReference type="EMBL" id="RCK48927.1"/>
    </source>
</evidence>
<accession>A0A367X5S0</accession>
<dbReference type="AlphaFoldDB" id="A0A367X5S0"/>
<gene>
    <name evidence="1" type="ORF">TH30_00915</name>
</gene>
<evidence type="ECO:0000313" key="2">
    <source>
        <dbReference type="Proteomes" id="UP000252255"/>
    </source>
</evidence>
<dbReference type="EMBL" id="JPWI01000001">
    <property type="protein sequence ID" value="RCK48927.1"/>
    <property type="molecule type" value="Genomic_DNA"/>
</dbReference>